<feature type="domain" description="Rhodanese" evidence="1">
    <location>
        <begin position="14"/>
        <end position="96"/>
    </location>
</feature>
<dbReference type="InterPro" id="IPR001763">
    <property type="entry name" value="Rhodanese-like_dom"/>
</dbReference>
<dbReference type="SMART" id="SM00450">
    <property type="entry name" value="RHOD"/>
    <property type="match status" value="1"/>
</dbReference>
<proteinExistence type="predicted"/>
<dbReference type="PANTHER" id="PTHR43031">
    <property type="entry name" value="FAD-DEPENDENT OXIDOREDUCTASE"/>
    <property type="match status" value="1"/>
</dbReference>
<dbReference type="RefSeq" id="WP_160843618.1">
    <property type="nucleotide sequence ID" value="NZ_WVHT01000002.1"/>
</dbReference>
<comment type="caution">
    <text evidence="2">The sequence shown here is derived from an EMBL/GenBank/DDBJ whole genome shotgun (WGS) entry which is preliminary data.</text>
</comment>
<dbReference type="Pfam" id="PF00581">
    <property type="entry name" value="Rhodanese"/>
    <property type="match status" value="1"/>
</dbReference>
<evidence type="ECO:0000313" key="3">
    <source>
        <dbReference type="Proteomes" id="UP000466586"/>
    </source>
</evidence>
<dbReference type="CDD" id="cd00158">
    <property type="entry name" value="RHOD"/>
    <property type="match status" value="1"/>
</dbReference>
<dbReference type="AlphaFoldDB" id="A0A7K1Y799"/>
<evidence type="ECO:0000259" key="1">
    <source>
        <dbReference type="PROSITE" id="PS50206"/>
    </source>
</evidence>
<dbReference type="SUPFAM" id="SSF52821">
    <property type="entry name" value="Rhodanese/Cell cycle control phosphatase"/>
    <property type="match status" value="1"/>
</dbReference>
<dbReference type="PROSITE" id="PS50206">
    <property type="entry name" value="RHODANESE_3"/>
    <property type="match status" value="1"/>
</dbReference>
<reference evidence="2 3" key="1">
    <citation type="submission" date="2019-11" db="EMBL/GenBank/DDBJ databases">
        <title>Pedobacter sp. HMF7647 Genome sequencing and assembly.</title>
        <authorList>
            <person name="Kang H."/>
            <person name="Kim H."/>
            <person name="Joh K."/>
        </authorList>
    </citation>
    <scope>NUCLEOTIDE SEQUENCE [LARGE SCALE GENOMIC DNA]</scope>
    <source>
        <strain evidence="2 3">HMF7647</strain>
    </source>
</reference>
<dbReference type="EMBL" id="WVHT01000002">
    <property type="protein sequence ID" value="MXV50444.1"/>
    <property type="molecule type" value="Genomic_DNA"/>
</dbReference>
<organism evidence="2 3">
    <name type="scientific">Hufsiella arboris</name>
    <dbReference type="NCBI Taxonomy" id="2695275"/>
    <lineage>
        <taxon>Bacteria</taxon>
        <taxon>Pseudomonadati</taxon>
        <taxon>Bacteroidota</taxon>
        <taxon>Sphingobacteriia</taxon>
        <taxon>Sphingobacteriales</taxon>
        <taxon>Sphingobacteriaceae</taxon>
        <taxon>Hufsiella</taxon>
    </lineage>
</organism>
<evidence type="ECO:0000313" key="2">
    <source>
        <dbReference type="EMBL" id="MXV50444.1"/>
    </source>
</evidence>
<dbReference type="InterPro" id="IPR050229">
    <property type="entry name" value="GlpE_sulfurtransferase"/>
</dbReference>
<protein>
    <submittedName>
        <fullName evidence="2">Rhodanese-like domain-containing protein</fullName>
    </submittedName>
</protein>
<sequence length="96" mass="10594">MDILPAELKQALTAGKPVTLIDVREELEFNTFNIGGINVPLGRLPSFLEDGDFDTDAEIVVICQRGLRSETARRQFVAAGYLNVKNLKGGLLSYNR</sequence>
<dbReference type="Proteomes" id="UP000466586">
    <property type="component" value="Unassembled WGS sequence"/>
</dbReference>
<name>A0A7K1Y799_9SPHI</name>
<keyword evidence="3" id="KW-1185">Reference proteome</keyword>
<accession>A0A7K1Y799</accession>
<dbReference type="Gene3D" id="3.40.250.10">
    <property type="entry name" value="Rhodanese-like domain"/>
    <property type="match status" value="1"/>
</dbReference>
<dbReference type="InterPro" id="IPR036873">
    <property type="entry name" value="Rhodanese-like_dom_sf"/>
</dbReference>
<gene>
    <name evidence="2" type="ORF">GS399_05620</name>
</gene>
<dbReference type="PANTHER" id="PTHR43031:SF1">
    <property type="entry name" value="PYRIDINE NUCLEOTIDE-DISULPHIDE OXIDOREDUCTASE"/>
    <property type="match status" value="1"/>
</dbReference>